<proteinExistence type="predicted"/>
<organism evidence="5 6">
    <name type="scientific">Hymenobacter monticola</name>
    <dbReference type="NCBI Taxonomy" id="1705399"/>
    <lineage>
        <taxon>Bacteria</taxon>
        <taxon>Pseudomonadati</taxon>
        <taxon>Bacteroidota</taxon>
        <taxon>Cytophagia</taxon>
        <taxon>Cytophagales</taxon>
        <taxon>Hymenobacteraceae</taxon>
        <taxon>Hymenobacter</taxon>
    </lineage>
</organism>
<dbReference type="Pfam" id="PF12833">
    <property type="entry name" value="HTH_18"/>
    <property type="match status" value="1"/>
</dbReference>
<protein>
    <submittedName>
        <fullName evidence="5">AraC family transcriptional regulator</fullName>
    </submittedName>
</protein>
<dbReference type="PROSITE" id="PS01124">
    <property type="entry name" value="HTH_ARAC_FAMILY_2"/>
    <property type="match status" value="1"/>
</dbReference>
<gene>
    <name evidence="5" type="ORF">MTP16_21865</name>
</gene>
<dbReference type="SUPFAM" id="SSF51215">
    <property type="entry name" value="Regulatory protein AraC"/>
    <property type="match status" value="1"/>
</dbReference>
<keyword evidence="2" id="KW-0238">DNA-binding</keyword>
<dbReference type="InterPro" id="IPR037923">
    <property type="entry name" value="HTH-like"/>
</dbReference>
<dbReference type="RefSeq" id="WP_243513924.1">
    <property type="nucleotide sequence ID" value="NZ_CP094534.1"/>
</dbReference>
<evidence type="ECO:0000259" key="4">
    <source>
        <dbReference type="PROSITE" id="PS01124"/>
    </source>
</evidence>
<keyword evidence="6" id="KW-1185">Reference proteome</keyword>
<evidence type="ECO:0000256" key="3">
    <source>
        <dbReference type="ARBA" id="ARBA00023163"/>
    </source>
</evidence>
<evidence type="ECO:0000256" key="2">
    <source>
        <dbReference type="ARBA" id="ARBA00023125"/>
    </source>
</evidence>
<dbReference type="InterPro" id="IPR018060">
    <property type="entry name" value="HTH_AraC"/>
</dbReference>
<dbReference type="SMART" id="SM00342">
    <property type="entry name" value="HTH_ARAC"/>
    <property type="match status" value="1"/>
</dbReference>
<dbReference type="Proteomes" id="UP000831390">
    <property type="component" value="Chromosome"/>
</dbReference>
<accession>A0ABY4B3N1</accession>
<dbReference type="Gene3D" id="1.10.10.60">
    <property type="entry name" value="Homeodomain-like"/>
    <property type="match status" value="1"/>
</dbReference>
<dbReference type="SUPFAM" id="SSF46689">
    <property type="entry name" value="Homeodomain-like"/>
    <property type="match status" value="1"/>
</dbReference>
<keyword evidence="3" id="KW-0804">Transcription</keyword>
<dbReference type="Pfam" id="PF22200">
    <property type="entry name" value="ExsA_N"/>
    <property type="match status" value="1"/>
</dbReference>
<keyword evidence="1" id="KW-0805">Transcription regulation</keyword>
<evidence type="ECO:0000256" key="1">
    <source>
        <dbReference type="ARBA" id="ARBA00023015"/>
    </source>
</evidence>
<dbReference type="InterPro" id="IPR009057">
    <property type="entry name" value="Homeodomain-like_sf"/>
</dbReference>
<feature type="domain" description="HTH araC/xylS-type" evidence="4">
    <location>
        <begin position="171"/>
        <end position="269"/>
    </location>
</feature>
<dbReference type="EMBL" id="CP094534">
    <property type="protein sequence ID" value="UOE33755.1"/>
    <property type="molecule type" value="Genomic_DNA"/>
</dbReference>
<reference evidence="5 6" key="1">
    <citation type="submission" date="2022-03" db="EMBL/GenBank/DDBJ databases">
        <title>Hymenobactersp. isolated from the air.</title>
        <authorList>
            <person name="Won M."/>
            <person name="Kwon S.-W."/>
        </authorList>
    </citation>
    <scope>NUCLEOTIDE SEQUENCE [LARGE SCALE GENOMIC DNA]</scope>
    <source>
        <strain evidence="5 6">KACC 22596</strain>
    </source>
</reference>
<dbReference type="InterPro" id="IPR050204">
    <property type="entry name" value="AraC_XylS_family_regulators"/>
</dbReference>
<evidence type="ECO:0000313" key="6">
    <source>
        <dbReference type="Proteomes" id="UP000831390"/>
    </source>
</evidence>
<dbReference type="PANTHER" id="PTHR46796:SF6">
    <property type="entry name" value="ARAC SUBFAMILY"/>
    <property type="match status" value="1"/>
</dbReference>
<dbReference type="InterPro" id="IPR054015">
    <property type="entry name" value="ExsA-like_N"/>
</dbReference>
<sequence length="278" mass="30850">MTSKQINPYANLLAVCRGDQRYGGEKTYHDHVLVHVRAGELRVVLADRTHHCGAGDTVLLPRNQPATLIKYPQAGAPYQAVVLTLPTAQVRAYYAGHAPAPAQRATTGLLVFAQHPLLQSLFASLLPYLELEHRLPEALLALKTTEVLEVLRTLDPHSDGVLADFAEPGKLNLVAFMEANYRFNLPLATFSRLTGRSLTTFKRDFKKAFQLSPQRWLTQKRLALAHYQLAEKSRKPVELYLEVGFENLAHFSHAFKKQFGYPPTFLPAPGGAHPPAAG</sequence>
<dbReference type="PANTHER" id="PTHR46796">
    <property type="entry name" value="HTH-TYPE TRANSCRIPTIONAL ACTIVATOR RHAS-RELATED"/>
    <property type="match status" value="1"/>
</dbReference>
<name>A0ABY4B3N1_9BACT</name>
<evidence type="ECO:0000313" key="5">
    <source>
        <dbReference type="EMBL" id="UOE33755.1"/>
    </source>
</evidence>